<evidence type="ECO:0000256" key="9">
    <source>
        <dbReference type="ARBA" id="ARBA00044633"/>
    </source>
</evidence>
<evidence type="ECO:0000256" key="6">
    <source>
        <dbReference type="ARBA" id="ARBA00022679"/>
    </source>
</evidence>
<dbReference type="InterPro" id="IPR036968">
    <property type="entry name" value="Enolpyruvate_Tfrase_sf"/>
</dbReference>
<dbReference type="PANTHER" id="PTHR21090">
    <property type="entry name" value="AROM/DEHYDROQUINATE SYNTHASE"/>
    <property type="match status" value="1"/>
</dbReference>
<comment type="similarity">
    <text evidence="2">Belongs to the EPSP synthase family.</text>
</comment>
<dbReference type="InterPro" id="IPR006264">
    <property type="entry name" value="EPSP_synthase"/>
</dbReference>
<dbReference type="Gene3D" id="3.65.10.10">
    <property type="entry name" value="Enolpyruvate transferase domain"/>
    <property type="match status" value="2"/>
</dbReference>
<evidence type="ECO:0000256" key="5">
    <source>
        <dbReference type="ARBA" id="ARBA00022605"/>
    </source>
</evidence>
<dbReference type="InterPro" id="IPR023193">
    <property type="entry name" value="EPSP_synthase_CS"/>
</dbReference>
<dbReference type="NCBIfam" id="TIGR01356">
    <property type="entry name" value="aroA"/>
    <property type="match status" value="1"/>
</dbReference>
<dbReference type="GO" id="GO:0008652">
    <property type="term" value="P:amino acid biosynthetic process"/>
    <property type="evidence" value="ECO:0007669"/>
    <property type="project" value="UniProtKB-KW"/>
</dbReference>
<keyword evidence="5" id="KW-0028">Amino-acid biosynthesis</keyword>
<dbReference type="InterPro" id="IPR001986">
    <property type="entry name" value="Enolpyruvate_Tfrase_dom"/>
</dbReference>
<dbReference type="EC" id="2.5.1.19" evidence="3"/>
<evidence type="ECO:0000256" key="7">
    <source>
        <dbReference type="ARBA" id="ARBA00023141"/>
    </source>
</evidence>
<dbReference type="GO" id="GO:0009073">
    <property type="term" value="P:aromatic amino acid family biosynthetic process"/>
    <property type="evidence" value="ECO:0007669"/>
    <property type="project" value="UniProtKB-KW"/>
</dbReference>
<evidence type="ECO:0000256" key="3">
    <source>
        <dbReference type="ARBA" id="ARBA00012450"/>
    </source>
</evidence>
<dbReference type="FunFam" id="3.65.10.10:FF:000006">
    <property type="entry name" value="3-phosphoshikimate 1-carboxyvinyltransferase"/>
    <property type="match status" value="1"/>
</dbReference>
<dbReference type="Pfam" id="PF00275">
    <property type="entry name" value="EPSP_synthase"/>
    <property type="match status" value="1"/>
</dbReference>
<evidence type="ECO:0000259" key="10">
    <source>
        <dbReference type="Pfam" id="PF00275"/>
    </source>
</evidence>
<protein>
    <recommendedName>
        <fullName evidence="3">3-phosphoshikimate 1-carboxyvinyltransferase</fullName>
        <ecNumber evidence="3">2.5.1.19</ecNumber>
    </recommendedName>
    <alternativeName>
        <fullName evidence="8">5-enolpyruvylshikimate-3-phosphate synthase</fullName>
    </alternativeName>
</protein>
<dbReference type="EMBL" id="UINC01018809">
    <property type="protein sequence ID" value="SVA79290.1"/>
    <property type="molecule type" value="Genomic_DNA"/>
</dbReference>
<dbReference type="CDD" id="cd01556">
    <property type="entry name" value="EPSP_synthase"/>
    <property type="match status" value="1"/>
</dbReference>
<dbReference type="PIRSF" id="PIRSF000505">
    <property type="entry name" value="EPSPS"/>
    <property type="match status" value="1"/>
</dbReference>
<dbReference type="GO" id="GO:0009423">
    <property type="term" value="P:chorismate biosynthetic process"/>
    <property type="evidence" value="ECO:0007669"/>
    <property type="project" value="UniProtKB-UniPathway"/>
</dbReference>
<dbReference type="PANTHER" id="PTHR21090:SF5">
    <property type="entry name" value="PENTAFUNCTIONAL AROM POLYPEPTIDE"/>
    <property type="match status" value="1"/>
</dbReference>
<comment type="pathway">
    <text evidence="1">Metabolic intermediate biosynthesis; chorismate biosynthesis; chorismate from D-erythrose 4-phosphate and phosphoenolpyruvate: step 6/7.</text>
</comment>
<keyword evidence="6" id="KW-0808">Transferase</keyword>
<dbReference type="FunFam" id="3.65.10.10:FF:000005">
    <property type="entry name" value="3-phosphoshikimate 1-carboxyvinyltransferase"/>
    <property type="match status" value="1"/>
</dbReference>
<dbReference type="PROSITE" id="PS00885">
    <property type="entry name" value="EPSP_SYNTHASE_2"/>
    <property type="match status" value="1"/>
</dbReference>
<reference evidence="11" key="1">
    <citation type="submission" date="2018-05" db="EMBL/GenBank/DDBJ databases">
        <authorList>
            <person name="Lanie J.A."/>
            <person name="Ng W.-L."/>
            <person name="Kazmierczak K.M."/>
            <person name="Andrzejewski T.M."/>
            <person name="Davidsen T.M."/>
            <person name="Wayne K.J."/>
            <person name="Tettelin H."/>
            <person name="Glass J.I."/>
            <person name="Rusch D."/>
            <person name="Podicherti R."/>
            <person name="Tsui H.-C.T."/>
            <person name="Winkler M.E."/>
        </authorList>
    </citation>
    <scope>NUCLEOTIDE SEQUENCE</scope>
</reference>
<evidence type="ECO:0000256" key="1">
    <source>
        <dbReference type="ARBA" id="ARBA00004811"/>
    </source>
</evidence>
<sequence length="434" mass="45952">MYKKVTSPSRLEGIVVPPGDKSISHRAALLNCIASGKAHVSNFCVGDDRSSMLGCLIGLGAHISKHNECKISGSEECFEIEGSGLEGLTEPKDILYAGNSGTTMRLISGLLAGQDFFSVITGDGSLRNRPMKRITTPLTQMGAKIEGREGGALAPLSFRGGELAGIEYTMPVASAQLKSCLLIAGLFATGKTIVIQPAESRDHTERMLSSMGGNIGNEGLTINIQRSELRSVDVRVPCDTSGSAFWLVAGCCHPNASIRLKNVGMNPTRIGMLEVLESMEANISIENERMEGGEPVADIVASTSSLRATEIHGDVIPRVVDELPVLSLAACFAKGTTIIRDAEELRVKESDRISATVDSLSRLGATIEETPDGMKISGGTHLAGAEVKSHGDHRIAMTNAIAGLIAKGETTIEDSEAASVSYPSFWNTIEELRG</sequence>
<keyword evidence="7" id="KW-0057">Aromatic amino acid biosynthesis</keyword>
<keyword evidence="4" id="KW-0963">Cytoplasm</keyword>
<evidence type="ECO:0000313" key="11">
    <source>
        <dbReference type="EMBL" id="SVA79290.1"/>
    </source>
</evidence>
<dbReference type="PROSITE" id="PS00104">
    <property type="entry name" value="EPSP_SYNTHASE_1"/>
    <property type="match status" value="1"/>
</dbReference>
<comment type="catalytic activity">
    <reaction evidence="9">
        <text>3-phosphoshikimate + phosphoenolpyruvate = 5-O-(1-carboxyvinyl)-3-phosphoshikimate + phosphate</text>
        <dbReference type="Rhea" id="RHEA:21256"/>
        <dbReference type="ChEBI" id="CHEBI:43474"/>
        <dbReference type="ChEBI" id="CHEBI:57701"/>
        <dbReference type="ChEBI" id="CHEBI:58702"/>
        <dbReference type="ChEBI" id="CHEBI:145989"/>
        <dbReference type="EC" id="2.5.1.19"/>
    </reaction>
    <physiologicalReaction direction="left-to-right" evidence="9">
        <dbReference type="Rhea" id="RHEA:21257"/>
    </physiologicalReaction>
</comment>
<dbReference type="UniPathway" id="UPA00053">
    <property type="reaction ID" value="UER00089"/>
</dbReference>
<evidence type="ECO:0000256" key="2">
    <source>
        <dbReference type="ARBA" id="ARBA00009948"/>
    </source>
</evidence>
<dbReference type="HAMAP" id="MF_00210">
    <property type="entry name" value="EPSP_synth"/>
    <property type="match status" value="1"/>
</dbReference>
<name>A0A381YQQ4_9ZZZZ</name>
<dbReference type="InterPro" id="IPR013792">
    <property type="entry name" value="RNA3'P_cycl/enolpyr_Trfase_a/b"/>
</dbReference>
<evidence type="ECO:0000256" key="8">
    <source>
        <dbReference type="ARBA" id="ARBA00030046"/>
    </source>
</evidence>
<dbReference type="AlphaFoldDB" id="A0A381YQQ4"/>
<evidence type="ECO:0000256" key="4">
    <source>
        <dbReference type="ARBA" id="ARBA00022490"/>
    </source>
</evidence>
<gene>
    <name evidence="11" type="ORF">METZ01_LOCUS132144</name>
</gene>
<dbReference type="GO" id="GO:0003866">
    <property type="term" value="F:3-phosphoshikimate 1-carboxyvinyltransferase activity"/>
    <property type="evidence" value="ECO:0007669"/>
    <property type="project" value="UniProtKB-EC"/>
</dbReference>
<proteinExistence type="inferred from homology"/>
<feature type="domain" description="Enolpyruvate transferase" evidence="10">
    <location>
        <begin position="6"/>
        <end position="428"/>
    </location>
</feature>
<accession>A0A381YQQ4</accession>
<organism evidence="11">
    <name type="scientific">marine metagenome</name>
    <dbReference type="NCBI Taxonomy" id="408172"/>
    <lineage>
        <taxon>unclassified sequences</taxon>
        <taxon>metagenomes</taxon>
        <taxon>ecological metagenomes</taxon>
    </lineage>
</organism>
<dbReference type="SUPFAM" id="SSF55205">
    <property type="entry name" value="EPT/RTPC-like"/>
    <property type="match status" value="1"/>
</dbReference>